<dbReference type="CTD" id="9823144"/>
<dbReference type="KEGG" id="crq:GCK72_008636"/>
<dbReference type="InterPro" id="IPR008588">
    <property type="entry name" value="DUF870_CAE_spp"/>
</dbReference>
<dbReference type="PANTHER" id="PTHR21479:SF28">
    <property type="entry name" value="PROTEIN CBG24148"/>
    <property type="match status" value="1"/>
</dbReference>
<dbReference type="Proteomes" id="UP000216624">
    <property type="component" value="Unassembled WGS sequence"/>
</dbReference>
<proteinExistence type="predicted"/>
<feature type="non-terminal residue" evidence="1">
    <location>
        <position position="1"/>
    </location>
</feature>
<comment type="caution">
    <text evidence="1">The sequence shown here is derived from an EMBL/GenBank/DDBJ whole genome shotgun (WGS) entry which is preliminary data.</text>
</comment>
<dbReference type="Pfam" id="PF05912">
    <property type="entry name" value="DUF870"/>
    <property type="match status" value="1"/>
</dbReference>
<evidence type="ECO:0000313" key="1">
    <source>
        <dbReference type="EMBL" id="OZF81981.1"/>
    </source>
</evidence>
<dbReference type="OrthoDB" id="5772139at2759"/>
<sequence length="135" mass="14680">MQSFSSVCLLALLAVSASATTNFDFSGLMKCQSRGIWCFTVRGLEIDTFSDDIIAEYTKCSSAPTSLEHPVEYAMTGVQEGDGILDSTFEVAIQVTHNCTANEQTITTDYIEVPIKEMAFSLGKNFDLNANAVMP</sequence>
<evidence type="ECO:0000313" key="2">
    <source>
        <dbReference type="Proteomes" id="UP000216624"/>
    </source>
</evidence>
<keyword evidence="2" id="KW-1185">Reference proteome</keyword>
<protein>
    <submittedName>
        <fullName evidence="1">Uncharacterized protein</fullName>
    </submittedName>
</protein>
<dbReference type="EMBL" id="NMWX01000217">
    <property type="protein sequence ID" value="OZF81981.1"/>
    <property type="molecule type" value="Genomic_DNA"/>
</dbReference>
<dbReference type="HOGENOM" id="CLU_134609_2_0_1"/>
<accession>A0A260Z8H4</accession>
<dbReference type="PANTHER" id="PTHR21479">
    <property type="match status" value="1"/>
</dbReference>
<organism evidence="1 2">
    <name type="scientific">Caenorhabditis remanei</name>
    <name type="common">Caenorhabditis vulgaris</name>
    <dbReference type="NCBI Taxonomy" id="31234"/>
    <lineage>
        <taxon>Eukaryota</taxon>
        <taxon>Metazoa</taxon>
        <taxon>Ecdysozoa</taxon>
        <taxon>Nematoda</taxon>
        <taxon>Chromadorea</taxon>
        <taxon>Rhabditida</taxon>
        <taxon>Rhabditina</taxon>
        <taxon>Rhabditomorpha</taxon>
        <taxon>Rhabditoidea</taxon>
        <taxon>Rhabditidae</taxon>
        <taxon>Peloderinae</taxon>
        <taxon>Caenorhabditis</taxon>
    </lineage>
</organism>
<dbReference type="eggNOG" id="ENOG502TIG6">
    <property type="taxonomic scope" value="Eukaryota"/>
</dbReference>
<reference evidence="1" key="1">
    <citation type="submission" date="2017-08" db="EMBL/GenBank/DDBJ databases">
        <authorList>
            <person name="de Groot N.N."/>
        </authorList>
    </citation>
    <scope>NUCLEOTIDE SEQUENCE [LARGE SCALE GENOMIC DNA]</scope>
    <source>
        <strain evidence="1">PX439</strain>
    </source>
</reference>
<name>A0A260Z8H4_CAERE</name>
<gene>
    <name evidence="1" type="ORF">FL82_16368</name>
</gene>
<dbReference type="OMA" id="WCFTVRG"/>